<keyword evidence="3" id="KW-0378">Hydrolase</keyword>
<keyword evidence="4" id="KW-1185">Reference proteome</keyword>
<evidence type="ECO:0000313" key="3">
    <source>
        <dbReference type="EMBL" id="GGJ86207.1"/>
    </source>
</evidence>
<sequence length="437" mass="47763">MSLMSKNTHNPALPLWGRVLIGAALGVGAMLGVGWYFADRLVHVRPVRRKAYPTRVLALEEGHGHTHVTLTSTPSTRRPGSLILEWQTPGGTRYAQLGPLLRGNSAGTVRELRETDAPLRLGQRVRASTIGRGTPAQRGMPHLELSIPGDHGPMPAWLVPPVTPAHPVRAGAAQGGTPTLAQAAGTDWVIVTHGYGGLRQDALRILPTLVGPQTGGLSGGLGLTALVITYRNAEGAPPTPERKHRLSAEEWQDLEAAVQFAVEHGARRILLFGFSLGAGISLAFLRYSRLADRVTALLLDSPPLEWRALITHHALRYRVPIPFVLSRVVAWLTVVKSKQDFDAVDHLSVRDTFRTPMLVVHGSIDKTVPVAQVESFVHARPDIVEYHRFEGAQHERAWNQDPARYEAAVKTFVQRVLDTPQATHTTGPQRPEENHHA</sequence>
<dbReference type="Proteomes" id="UP000635726">
    <property type="component" value="Unassembled WGS sequence"/>
</dbReference>
<reference evidence="3" key="2">
    <citation type="submission" date="2020-09" db="EMBL/GenBank/DDBJ databases">
        <authorList>
            <person name="Sun Q."/>
            <person name="Ohkuma M."/>
        </authorList>
    </citation>
    <scope>NUCLEOTIDE SEQUENCE</scope>
    <source>
        <strain evidence="3">JCM 14371</strain>
    </source>
</reference>
<evidence type="ECO:0000259" key="2">
    <source>
        <dbReference type="Pfam" id="PF00326"/>
    </source>
</evidence>
<dbReference type="GO" id="GO:0006508">
    <property type="term" value="P:proteolysis"/>
    <property type="evidence" value="ECO:0007669"/>
    <property type="project" value="InterPro"/>
</dbReference>
<dbReference type="Gene3D" id="3.40.50.1820">
    <property type="entry name" value="alpha/beta hydrolase"/>
    <property type="match status" value="1"/>
</dbReference>
<dbReference type="SUPFAM" id="SSF53474">
    <property type="entry name" value="alpha/beta-Hydrolases"/>
    <property type="match status" value="1"/>
</dbReference>
<feature type="transmembrane region" description="Helical" evidence="1">
    <location>
        <begin position="15"/>
        <end position="38"/>
    </location>
</feature>
<proteinExistence type="predicted"/>
<dbReference type="InterPro" id="IPR001375">
    <property type="entry name" value="Peptidase_S9_cat"/>
</dbReference>
<keyword evidence="1" id="KW-0812">Transmembrane</keyword>
<dbReference type="AlphaFoldDB" id="A0A917UU69"/>
<comment type="caution">
    <text evidence="3">The sequence shown here is derived from an EMBL/GenBank/DDBJ whole genome shotgun (WGS) entry which is preliminary data.</text>
</comment>
<dbReference type="InterPro" id="IPR029058">
    <property type="entry name" value="AB_hydrolase_fold"/>
</dbReference>
<feature type="domain" description="Peptidase S9 prolyl oligopeptidase catalytic" evidence="2">
    <location>
        <begin position="245"/>
        <end position="417"/>
    </location>
</feature>
<name>A0A917UU69_9DEIO</name>
<protein>
    <submittedName>
        <fullName evidence="3">Alpha/beta hydrolase</fullName>
    </submittedName>
</protein>
<dbReference type="GO" id="GO:0008236">
    <property type="term" value="F:serine-type peptidase activity"/>
    <property type="evidence" value="ECO:0007669"/>
    <property type="project" value="InterPro"/>
</dbReference>
<evidence type="ECO:0000256" key="1">
    <source>
        <dbReference type="SAM" id="Phobius"/>
    </source>
</evidence>
<reference evidence="3" key="1">
    <citation type="journal article" date="2014" name="Int. J. Syst. Evol. Microbiol.">
        <title>Complete genome sequence of Corynebacterium casei LMG S-19264T (=DSM 44701T), isolated from a smear-ripened cheese.</title>
        <authorList>
            <consortium name="US DOE Joint Genome Institute (JGI-PGF)"/>
            <person name="Walter F."/>
            <person name="Albersmeier A."/>
            <person name="Kalinowski J."/>
            <person name="Ruckert C."/>
        </authorList>
    </citation>
    <scope>NUCLEOTIDE SEQUENCE</scope>
    <source>
        <strain evidence="3">JCM 14371</strain>
    </source>
</reference>
<keyword evidence="1" id="KW-0472">Membrane</keyword>
<feature type="transmembrane region" description="Helical" evidence="1">
    <location>
        <begin position="269"/>
        <end position="287"/>
    </location>
</feature>
<accession>A0A917UU69</accession>
<dbReference type="EMBL" id="BMOE01000015">
    <property type="protein sequence ID" value="GGJ86207.1"/>
    <property type="molecule type" value="Genomic_DNA"/>
</dbReference>
<organism evidence="3 4">
    <name type="scientific">Deinococcus aquiradiocola</name>
    <dbReference type="NCBI Taxonomy" id="393059"/>
    <lineage>
        <taxon>Bacteria</taxon>
        <taxon>Thermotogati</taxon>
        <taxon>Deinococcota</taxon>
        <taxon>Deinococci</taxon>
        <taxon>Deinococcales</taxon>
        <taxon>Deinococcaceae</taxon>
        <taxon>Deinococcus</taxon>
    </lineage>
</organism>
<gene>
    <name evidence="3" type="ORF">GCM10008939_32620</name>
</gene>
<dbReference type="Pfam" id="PF00326">
    <property type="entry name" value="Peptidase_S9"/>
    <property type="match status" value="1"/>
</dbReference>
<keyword evidence="1" id="KW-1133">Transmembrane helix</keyword>
<evidence type="ECO:0000313" key="4">
    <source>
        <dbReference type="Proteomes" id="UP000635726"/>
    </source>
</evidence>